<protein>
    <submittedName>
        <fullName evidence="2">Uncharacterized protein</fullName>
    </submittedName>
</protein>
<organism evidence="2 3">
    <name type="scientific">Lophiostoma macrostomum CBS 122681</name>
    <dbReference type="NCBI Taxonomy" id="1314788"/>
    <lineage>
        <taxon>Eukaryota</taxon>
        <taxon>Fungi</taxon>
        <taxon>Dikarya</taxon>
        <taxon>Ascomycota</taxon>
        <taxon>Pezizomycotina</taxon>
        <taxon>Dothideomycetes</taxon>
        <taxon>Pleosporomycetidae</taxon>
        <taxon>Pleosporales</taxon>
        <taxon>Lophiostomataceae</taxon>
        <taxon>Lophiostoma</taxon>
    </lineage>
</organism>
<feature type="region of interest" description="Disordered" evidence="1">
    <location>
        <begin position="1"/>
        <end position="31"/>
    </location>
</feature>
<evidence type="ECO:0000256" key="1">
    <source>
        <dbReference type="SAM" id="MobiDB-lite"/>
    </source>
</evidence>
<gene>
    <name evidence="2" type="ORF">K491DRAFT_438752</name>
</gene>
<dbReference type="AlphaFoldDB" id="A0A6A6T907"/>
<keyword evidence="3" id="KW-1185">Reference proteome</keyword>
<accession>A0A6A6T907</accession>
<evidence type="ECO:0000313" key="2">
    <source>
        <dbReference type="EMBL" id="KAF2655054.1"/>
    </source>
</evidence>
<reference evidence="2" key="1">
    <citation type="journal article" date="2020" name="Stud. Mycol.">
        <title>101 Dothideomycetes genomes: a test case for predicting lifestyles and emergence of pathogens.</title>
        <authorList>
            <person name="Haridas S."/>
            <person name="Albert R."/>
            <person name="Binder M."/>
            <person name="Bloem J."/>
            <person name="Labutti K."/>
            <person name="Salamov A."/>
            <person name="Andreopoulos B."/>
            <person name="Baker S."/>
            <person name="Barry K."/>
            <person name="Bills G."/>
            <person name="Bluhm B."/>
            <person name="Cannon C."/>
            <person name="Castanera R."/>
            <person name="Culley D."/>
            <person name="Daum C."/>
            <person name="Ezra D."/>
            <person name="Gonzalez J."/>
            <person name="Henrissat B."/>
            <person name="Kuo A."/>
            <person name="Liang C."/>
            <person name="Lipzen A."/>
            <person name="Lutzoni F."/>
            <person name="Magnuson J."/>
            <person name="Mondo S."/>
            <person name="Nolan M."/>
            <person name="Ohm R."/>
            <person name="Pangilinan J."/>
            <person name="Park H.-J."/>
            <person name="Ramirez L."/>
            <person name="Alfaro M."/>
            <person name="Sun H."/>
            <person name="Tritt A."/>
            <person name="Yoshinaga Y."/>
            <person name="Zwiers L.-H."/>
            <person name="Turgeon B."/>
            <person name="Goodwin S."/>
            <person name="Spatafora J."/>
            <person name="Crous P."/>
            <person name="Grigoriev I."/>
        </authorList>
    </citation>
    <scope>NUCLEOTIDE SEQUENCE</scope>
    <source>
        <strain evidence="2">CBS 122681</strain>
    </source>
</reference>
<name>A0A6A6T907_9PLEO</name>
<dbReference type="Proteomes" id="UP000799324">
    <property type="component" value="Unassembled WGS sequence"/>
</dbReference>
<sequence>MILKNGPAPQASPVAVRLPRRGQRKSTGGKAPRRINYIDTISVSLPRRAKDGLEGQSMRHMMSDCAIVALRTLGHYFEMHAGVDGVAVLTGSHGCASPMQYRFYVDTALLLSLDCEICEEPDQSHVTVQAYVNEWEFGVTDVLGTVPGPHQPGITASLSL</sequence>
<evidence type="ECO:0000313" key="3">
    <source>
        <dbReference type="Proteomes" id="UP000799324"/>
    </source>
</evidence>
<dbReference type="EMBL" id="MU004354">
    <property type="protein sequence ID" value="KAF2655054.1"/>
    <property type="molecule type" value="Genomic_DNA"/>
</dbReference>
<proteinExistence type="predicted"/>